<dbReference type="EMBL" id="LXQA010487947">
    <property type="protein sequence ID" value="MCI54943.1"/>
    <property type="molecule type" value="Genomic_DNA"/>
</dbReference>
<sequence>MARCAVKIMKQNCLLEVARRAGHVARHVVEKRKHSNLVLEVARRAGR</sequence>
<protein>
    <submittedName>
        <fullName evidence="1">Uncharacterized protein</fullName>
    </submittedName>
</protein>
<dbReference type="Proteomes" id="UP000265520">
    <property type="component" value="Unassembled WGS sequence"/>
</dbReference>
<accession>A0A392T1F0</accession>
<comment type="caution">
    <text evidence="1">The sequence shown here is derived from an EMBL/GenBank/DDBJ whole genome shotgun (WGS) entry which is preliminary data.</text>
</comment>
<name>A0A392T1F0_9FABA</name>
<dbReference type="AlphaFoldDB" id="A0A392T1F0"/>
<reference evidence="1 2" key="1">
    <citation type="journal article" date="2018" name="Front. Plant Sci.">
        <title>Red Clover (Trifolium pratense) and Zigzag Clover (T. medium) - A Picture of Genomic Similarities and Differences.</title>
        <authorList>
            <person name="Dluhosova J."/>
            <person name="Istvanek J."/>
            <person name="Nedelnik J."/>
            <person name="Repkova J."/>
        </authorList>
    </citation>
    <scope>NUCLEOTIDE SEQUENCE [LARGE SCALE GENOMIC DNA]</scope>
    <source>
        <strain evidence="2">cv. 10/8</strain>
        <tissue evidence="1">Leaf</tissue>
    </source>
</reference>
<evidence type="ECO:0000313" key="2">
    <source>
        <dbReference type="Proteomes" id="UP000265520"/>
    </source>
</evidence>
<organism evidence="1 2">
    <name type="scientific">Trifolium medium</name>
    <dbReference type="NCBI Taxonomy" id="97028"/>
    <lineage>
        <taxon>Eukaryota</taxon>
        <taxon>Viridiplantae</taxon>
        <taxon>Streptophyta</taxon>
        <taxon>Embryophyta</taxon>
        <taxon>Tracheophyta</taxon>
        <taxon>Spermatophyta</taxon>
        <taxon>Magnoliopsida</taxon>
        <taxon>eudicotyledons</taxon>
        <taxon>Gunneridae</taxon>
        <taxon>Pentapetalae</taxon>
        <taxon>rosids</taxon>
        <taxon>fabids</taxon>
        <taxon>Fabales</taxon>
        <taxon>Fabaceae</taxon>
        <taxon>Papilionoideae</taxon>
        <taxon>50 kb inversion clade</taxon>
        <taxon>NPAAA clade</taxon>
        <taxon>Hologalegina</taxon>
        <taxon>IRL clade</taxon>
        <taxon>Trifolieae</taxon>
        <taxon>Trifolium</taxon>
    </lineage>
</organism>
<feature type="non-terminal residue" evidence="1">
    <location>
        <position position="47"/>
    </location>
</feature>
<proteinExistence type="predicted"/>
<keyword evidence="2" id="KW-1185">Reference proteome</keyword>
<evidence type="ECO:0000313" key="1">
    <source>
        <dbReference type="EMBL" id="MCI54943.1"/>
    </source>
</evidence>